<feature type="region of interest" description="Disordered" evidence="11">
    <location>
        <begin position="1"/>
        <end position="41"/>
    </location>
</feature>
<comment type="function">
    <text evidence="1 10">Core component of nucleosome. Nucleosomes wrap and compact DNA into chromatin, limiting DNA accessibility to the cellular machineries which require DNA as a template. Histones thereby play a central role in transcription regulation, DNA repair, DNA replication and chromosomal stability. DNA accessibility is regulated via a complex set of post-translational modifications of histones, also called histone code, and nucleosome remodeling.</text>
</comment>
<dbReference type="GO" id="GO:0000786">
    <property type="term" value="C:nucleosome"/>
    <property type="evidence" value="ECO:0007669"/>
    <property type="project" value="UniProtKB-KW"/>
</dbReference>
<evidence type="ECO:0000256" key="8">
    <source>
        <dbReference type="ARBA" id="ARBA00023242"/>
    </source>
</evidence>
<evidence type="ECO:0000313" key="13">
    <source>
        <dbReference type="EMBL" id="RDW80631.1"/>
    </source>
</evidence>
<organism evidence="13 14">
    <name type="scientific">Coleophoma crateriformis</name>
    <dbReference type="NCBI Taxonomy" id="565419"/>
    <lineage>
        <taxon>Eukaryota</taxon>
        <taxon>Fungi</taxon>
        <taxon>Dikarya</taxon>
        <taxon>Ascomycota</taxon>
        <taxon>Pezizomycotina</taxon>
        <taxon>Leotiomycetes</taxon>
        <taxon>Helotiales</taxon>
        <taxon>Dermateaceae</taxon>
        <taxon>Coleophoma</taxon>
    </lineage>
</organism>
<evidence type="ECO:0000256" key="4">
    <source>
        <dbReference type="ARBA" id="ARBA00006564"/>
    </source>
</evidence>
<evidence type="ECO:0000256" key="9">
    <source>
        <dbReference type="ARBA" id="ARBA00023269"/>
    </source>
</evidence>
<keyword evidence="7 10" id="KW-0238">DNA-binding</keyword>
<dbReference type="GO" id="GO:0003677">
    <property type="term" value="F:DNA binding"/>
    <property type="evidence" value="ECO:0007669"/>
    <property type="project" value="UniProtKB-KW"/>
</dbReference>
<comment type="subunit">
    <text evidence="5 10">The nucleosome is a histone octamer containing two molecules each of H2A, H2B, H3 and H4 assembled in one H3-H4 heterotetramer and two H2A-H2B heterodimers. The octamer wraps approximately 147 bp of DNA.</text>
</comment>
<dbReference type="InterPro" id="IPR001951">
    <property type="entry name" value="Histone_H4"/>
</dbReference>
<reference evidence="13 14" key="1">
    <citation type="journal article" date="2018" name="IMA Fungus">
        <title>IMA Genome-F 9: Draft genome sequence of Annulohypoxylon stygium, Aspergillus mulundensis, Berkeleyomyces basicola (syn. Thielaviopsis basicola), Ceratocystis smalleyi, two Cercospora beticola strains, Coleophoma cylindrospora, Fusarium fracticaudum, Phialophora cf. hyalina, and Morchella septimelata.</title>
        <authorList>
            <person name="Wingfield B.D."/>
            <person name="Bills G.F."/>
            <person name="Dong Y."/>
            <person name="Huang W."/>
            <person name="Nel W.J."/>
            <person name="Swalarsk-Parry B.S."/>
            <person name="Vaghefi N."/>
            <person name="Wilken P.M."/>
            <person name="An Z."/>
            <person name="de Beer Z.W."/>
            <person name="De Vos L."/>
            <person name="Chen L."/>
            <person name="Duong T.A."/>
            <person name="Gao Y."/>
            <person name="Hammerbacher A."/>
            <person name="Kikkert J.R."/>
            <person name="Li Y."/>
            <person name="Li H."/>
            <person name="Li K."/>
            <person name="Li Q."/>
            <person name="Liu X."/>
            <person name="Ma X."/>
            <person name="Naidoo K."/>
            <person name="Pethybridge S.J."/>
            <person name="Sun J."/>
            <person name="Steenkamp E.T."/>
            <person name="van der Nest M.A."/>
            <person name="van Wyk S."/>
            <person name="Wingfield M.J."/>
            <person name="Xiong C."/>
            <person name="Yue Q."/>
            <person name="Zhang X."/>
        </authorList>
    </citation>
    <scope>NUCLEOTIDE SEQUENCE [LARGE SCALE GENOMIC DNA]</scope>
    <source>
        <strain evidence="13 14">BP5796</strain>
    </source>
</reference>
<dbReference type="GO" id="GO:0046982">
    <property type="term" value="F:protein heterodimerization activity"/>
    <property type="evidence" value="ECO:0007669"/>
    <property type="project" value="InterPro"/>
</dbReference>
<proteinExistence type="inferred from homology"/>
<dbReference type="PANTHER" id="PTHR10484">
    <property type="entry name" value="HISTONE H4"/>
    <property type="match status" value="1"/>
</dbReference>
<evidence type="ECO:0000256" key="5">
    <source>
        <dbReference type="ARBA" id="ARBA00011538"/>
    </source>
</evidence>
<dbReference type="OrthoDB" id="3919494at2759"/>
<dbReference type="Gene3D" id="1.10.20.10">
    <property type="entry name" value="Histone, subunit A"/>
    <property type="match status" value="1"/>
</dbReference>
<protein>
    <recommendedName>
        <fullName evidence="10">Histone H4</fullName>
    </recommendedName>
</protein>
<evidence type="ECO:0000256" key="7">
    <source>
        <dbReference type="ARBA" id="ARBA00023125"/>
    </source>
</evidence>
<evidence type="ECO:0000256" key="2">
    <source>
        <dbReference type="ARBA" id="ARBA00004123"/>
    </source>
</evidence>
<evidence type="ECO:0000259" key="12">
    <source>
        <dbReference type="Pfam" id="PF15511"/>
    </source>
</evidence>
<evidence type="ECO:0000256" key="11">
    <source>
        <dbReference type="SAM" id="MobiDB-lite"/>
    </source>
</evidence>
<dbReference type="SUPFAM" id="SSF47113">
    <property type="entry name" value="Histone-fold"/>
    <property type="match status" value="1"/>
</dbReference>
<gene>
    <name evidence="13" type="ORF">BP5796_05329</name>
</gene>
<keyword evidence="9 10" id="KW-0544">Nucleosome core</keyword>
<comment type="similarity">
    <text evidence="4 10">Belongs to the histone H4 family.</text>
</comment>
<dbReference type="GO" id="GO:0030527">
    <property type="term" value="F:structural constituent of chromatin"/>
    <property type="evidence" value="ECO:0007669"/>
    <property type="project" value="InterPro"/>
</dbReference>
<evidence type="ECO:0000256" key="6">
    <source>
        <dbReference type="ARBA" id="ARBA00022454"/>
    </source>
</evidence>
<sequence>MSPLLSSASSRRVMSSGASGSARAATAGPSRPATGIFGHARPTLGGKGVAGQTGQFGFGRGKGARGIGAGVAKTFRRQRKLLKDNIQGITKSDIRRMARRGGVKRISADIYDEMRTAMKSYLERILHDCVAIVDGMHRKTVTVTDIIFVLRRQGRPIYGFDKDTYSDKKKITA</sequence>
<dbReference type="SMART" id="SM00417">
    <property type="entry name" value="H4"/>
    <property type="match status" value="1"/>
</dbReference>
<dbReference type="PRINTS" id="PR00623">
    <property type="entry name" value="HISTONEH4"/>
</dbReference>
<keyword evidence="6 10" id="KW-0158">Chromosome</keyword>
<feature type="compositionally biased region" description="Low complexity" evidence="11">
    <location>
        <begin position="1"/>
        <end position="35"/>
    </location>
</feature>
<dbReference type="AlphaFoldDB" id="A0A3D8S3G1"/>
<feature type="domain" description="CENP-T/Histone H4 histone fold" evidence="12">
    <location>
        <begin position="96"/>
        <end position="154"/>
    </location>
</feature>
<evidence type="ECO:0000256" key="10">
    <source>
        <dbReference type="RuleBase" id="RU000528"/>
    </source>
</evidence>
<dbReference type="GO" id="GO:0005634">
    <property type="term" value="C:nucleus"/>
    <property type="evidence" value="ECO:0007669"/>
    <property type="project" value="UniProtKB-SubCell"/>
</dbReference>
<accession>A0A3D8S3G1</accession>
<comment type="subcellular location">
    <subcellularLocation>
        <location evidence="3">Chromosome</location>
    </subcellularLocation>
    <subcellularLocation>
        <location evidence="2">Nucleus</location>
    </subcellularLocation>
</comment>
<dbReference type="CDD" id="cd22912">
    <property type="entry name" value="HFD_H4"/>
    <property type="match status" value="1"/>
</dbReference>
<evidence type="ECO:0000313" key="14">
    <source>
        <dbReference type="Proteomes" id="UP000256328"/>
    </source>
</evidence>
<comment type="caution">
    <text evidence="13">The sequence shown here is derived from an EMBL/GenBank/DDBJ whole genome shotgun (WGS) entry which is preliminary data.</text>
</comment>
<dbReference type="Pfam" id="PF15511">
    <property type="entry name" value="CENP-T_C"/>
    <property type="match status" value="1"/>
</dbReference>
<evidence type="ECO:0000256" key="1">
    <source>
        <dbReference type="ARBA" id="ARBA00002001"/>
    </source>
</evidence>
<dbReference type="Proteomes" id="UP000256328">
    <property type="component" value="Unassembled WGS sequence"/>
</dbReference>
<dbReference type="FunFam" id="1.10.20.10:FF:000012">
    <property type="entry name" value="Histone H4"/>
    <property type="match status" value="1"/>
</dbReference>
<keyword evidence="8 10" id="KW-0539">Nucleus</keyword>
<dbReference type="InterPro" id="IPR009072">
    <property type="entry name" value="Histone-fold"/>
</dbReference>
<name>A0A3D8S3G1_9HELO</name>
<dbReference type="EMBL" id="PDLN01000007">
    <property type="protein sequence ID" value="RDW80631.1"/>
    <property type="molecule type" value="Genomic_DNA"/>
</dbReference>
<dbReference type="InterPro" id="IPR035425">
    <property type="entry name" value="CENP-T/H4_C"/>
</dbReference>
<evidence type="ECO:0000256" key="3">
    <source>
        <dbReference type="ARBA" id="ARBA00004286"/>
    </source>
</evidence>
<keyword evidence="14" id="KW-1185">Reference proteome</keyword>